<feature type="region of interest" description="Disordered" evidence="1">
    <location>
        <begin position="114"/>
        <end position="179"/>
    </location>
</feature>
<protein>
    <submittedName>
        <fullName evidence="2">Uncharacterized protein</fullName>
    </submittedName>
</protein>
<name>A0A4C1VDU5_EUMVA</name>
<dbReference type="Proteomes" id="UP000299102">
    <property type="component" value="Unassembled WGS sequence"/>
</dbReference>
<comment type="caution">
    <text evidence="2">The sequence shown here is derived from an EMBL/GenBank/DDBJ whole genome shotgun (WGS) entry which is preliminary data.</text>
</comment>
<sequence length="179" mass="20695">MESRLIRYARELVYRVHVALTREICEVHGHAPSIVMYATHMCRWMRYLGVQKDRSMRMAAQVEHVIHQSRAARSMLRPVLQSHLPLRAKVALYKGYIRSRFTYAVPAWAPLNSFGTSHQRKRGRRAADPYPSNYSEHLLPKIEPDSLRGLDVHEMEPPERGPSPPDPSGPYSRREDARA</sequence>
<proteinExistence type="predicted"/>
<reference evidence="2 3" key="1">
    <citation type="journal article" date="2019" name="Commun. Biol.">
        <title>The bagworm genome reveals a unique fibroin gene that provides high tensile strength.</title>
        <authorList>
            <person name="Kono N."/>
            <person name="Nakamura H."/>
            <person name="Ohtoshi R."/>
            <person name="Tomita M."/>
            <person name="Numata K."/>
            <person name="Arakawa K."/>
        </authorList>
    </citation>
    <scope>NUCLEOTIDE SEQUENCE [LARGE SCALE GENOMIC DNA]</scope>
</reference>
<accession>A0A4C1VDU5</accession>
<evidence type="ECO:0000313" key="3">
    <source>
        <dbReference type="Proteomes" id="UP000299102"/>
    </source>
</evidence>
<organism evidence="2 3">
    <name type="scientific">Eumeta variegata</name>
    <name type="common">Bagworm moth</name>
    <name type="synonym">Eumeta japonica</name>
    <dbReference type="NCBI Taxonomy" id="151549"/>
    <lineage>
        <taxon>Eukaryota</taxon>
        <taxon>Metazoa</taxon>
        <taxon>Ecdysozoa</taxon>
        <taxon>Arthropoda</taxon>
        <taxon>Hexapoda</taxon>
        <taxon>Insecta</taxon>
        <taxon>Pterygota</taxon>
        <taxon>Neoptera</taxon>
        <taxon>Endopterygota</taxon>
        <taxon>Lepidoptera</taxon>
        <taxon>Glossata</taxon>
        <taxon>Ditrysia</taxon>
        <taxon>Tineoidea</taxon>
        <taxon>Psychidae</taxon>
        <taxon>Oiketicinae</taxon>
        <taxon>Eumeta</taxon>
    </lineage>
</organism>
<feature type="compositionally biased region" description="Basic and acidic residues" evidence="1">
    <location>
        <begin position="138"/>
        <end position="159"/>
    </location>
</feature>
<keyword evidence="3" id="KW-1185">Reference proteome</keyword>
<dbReference type="AlphaFoldDB" id="A0A4C1VDU5"/>
<evidence type="ECO:0000313" key="2">
    <source>
        <dbReference type="EMBL" id="GBP36986.1"/>
    </source>
</evidence>
<gene>
    <name evidence="2" type="ORF">EVAR_96980_1</name>
</gene>
<evidence type="ECO:0000256" key="1">
    <source>
        <dbReference type="SAM" id="MobiDB-lite"/>
    </source>
</evidence>
<dbReference type="EMBL" id="BGZK01000326">
    <property type="protein sequence ID" value="GBP36986.1"/>
    <property type="molecule type" value="Genomic_DNA"/>
</dbReference>
<dbReference type="OrthoDB" id="412981at2759"/>